<reference evidence="1 2" key="1">
    <citation type="submission" date="2018-10" db="EMBL/GenBank/DDBJ databases">
        <title>Genomic Encyclopedia of Archaeal and Bacterial Type Strains, Phase II (KMG-II): from individual species to whole genera.</title>
        <authorList>
            <person name="Goeker M."/>
        </authorList>
    </citation>
    <scope>NUCLEOTIDE SEQUENCE [LARGE SCALE GENOMIC DNA]</scope>
    <source>
        <strain evidence="1 2">DSM 18602</strain>
    </source>
</reference>
<dbReference type="RefSeq" id="WP_246001752.1">
    <property type="nucleotide sequence ID" value="NZ_RBKU01000001.1"/>
</dbReference>
<evidence type="ECO:0000313" key="2">
    <source>
        <dbReference type="Proteomes" id="UP000268007"/>
    </source>
</evidence>
<accession>A0A495J804</accession>
<dbReference type="EMBL" id="RBKU01000001">
    <property type="protein sequence ID" value="RKR84494.1"/>
    <property type="molecule type" value="Genomic_DNA"/>
</dbReference>
<comment type="caution">
    <text evidence="1">The sequence shown here is derived from an EMBL/GenBank/DDBJ whole genome shotgun (WGS) entry which is preliminary data.</text>
</comment>
<name>A0A495J804_9SPHI</name>
<dbReference type="Proteomes" id="UP000268007">
    <property type="component" value="Unassembled WGS sequence"/>
</dbReference>
<sequence>MVPSDFTDEDGNKRHVEDGSTAQYQEVGSDVNRHYEFTGFDQSKANPGVPFAPESNTVNLTTAIQEQQNLNASNTALNPIPGGATFCNYATQNIFSTVASATNNSSGLPITGMANSMVDQMNCNTTFIKTDQSNAQAVADKGGLGIVGLKEAGHGHVVTFSVGANEDKGQMANIGRNNGFLNINNQGDGTTPVFGSKNMANTQYFILNPAITPKSLPAPKPTTNPLTGF</sequence>
<gene>
    <name evidence="1" type="ORF">BDD43_4733</name>
</gene>
<keyword evidence="2" id="KW-1185">Reference proteome</keyword>
<organism evidence="1 2">
    <name type="scientific">Mucilaginibacter gracilis</name>
    <dbReference type="NCBI Taxonomy" id="423350"/>
    <lineage>
        <taxon>Bacteria</taxon>
        <taxon>Pseudomonadati</taxon>
        <taxon>Bacteroidota</taxon>
        <taxon>Sphingobacteriia</taxon>
        <taxon>Sphingobacteriales</taxon>
        <taxon>Sphingobacteriaceae</taxon>
        <taxon>Mucilaginibacter</taxon>
    </lineage>
</organism>
<protein>
    <submittedName>
        <fullName evidence="1">Uncharacterized protein</fullName>
    </submittedName>
</protein>
<proteinExistence type="predicted"/>
<dbReference type="AlphaFoldDB" id="A0A495J804"/>
<dbReference type="Gene3D" id="3.90.1720.10">
    <property type="entry name" value="endopeptidase domain like (from Nostoc punctiforme)"/>
    <property type="match status" value="1"/>
</dbReference>
<evidence type="ECO:0000313" key="1">
    <source>
        <dbReference type="EMBL" id="RKR84494.1"/>
    </source>
</evidence>